<dbReference type="InterPro" id="IPR052399">
    <property type="entry name" value="Phage_Baseplate_Assmbl_Protein"/>
</dbReference>
<dbReference type="Pfam" id="PF26078">
    <property type="entry name" value="Baseplate_J_M"/>
    <property type="match status" value="1"/>
</dbReference>
<evidence type="ECO:0000259" key="3">
    <source>
        <dbReference type="Pfam" id="PF26078"/>
    </source>
</evidence>
<dbReference type="Pfam" id="PF26079">
    <property type="entry name" value="Baseplate_J_C"/>
    <property type="match status" value="1"/>
</dbReference>
<dbReference type="Proteomes" id="UP000595448">
    <property type="component" value="Chromosome"/>
</dbReference>
<reference evidence="5 6" key="1">
    <citation type="submission" date="2021-01" db="EMBL/GenBank/DDBJ databases">
        <title>Brevundimonas vitis sp. nov., an bacterium isolated from grape (Vitis vinifera).</title>
        <authorList>
            <person name="Jiang L."/>
            <person name="Lee J."/>
        </authorList>
    </citation>
    <scope>NUCLEOTIDE SEQUENCE [LARGE SCALE GENOMIC DNA]</scope>
    <source>
        <strain evidence="5 6">GRTSA-9</strain>
    </source>
</reference>
<dbReference type="PANTHER" id="PTHR37829">
    <property type="entry name" value="PHAGE-LIKE ELEMENT PBSX PROTEIN XKDT"/>
    <property type="match status" value="1"/>
</dbReference>
<evidence type="ECO:0000313" key="5">
    <source>
        <dbReference type="EMBL" id="QQQ19663.1"/>
    </source>
</evidence>
<feature type="domain" description="Baseplate protein J-like barrel" evidence="2">
    <location>
        <begin position="91"/>
        <end position="170"/>
    </location>
</feature>
<evidence type="ECO:0000256" key="1">
    <source>
        <dbReference type="ARBA" id="ARBA00038087"/>
    </source>
</evidence>
<dbReference type="EMBL" id="CP067977">
    <property type="protein sequence ID" value="QQQ19663.1"/>
    <property type="molecule type" value="Genomic_DNA"/>
</dbReference>
<accession>A0ABX7BSE7</accession>
<dbReference type="Pfam" id="PF04865">
    <property type="entry name" value="Baseplate_J"/>
    <property type="match status" value="1"/>
</dbReference>
<dbReference type="RefSeq" id="WP_201104014.1">
    <property type="nucleotide sequence ID" value="NZ_CP067977.1"/>
</dbReference>
<sequence length="350" mass="36026">MPFERPSLTELATRADADFDARLPKADSRQRRSVLGVLGRVHAGAVHGLYGFLADNALQGLPDTATGEVLLRWAATFGVEIKVAEPAAGLVNLTGSNGSEVDAGAVLQRLDGTEYVTTAGAVIADGVAQVPVEAVVAGAGGLAIAGVALTFASPVAGVSAAAFVAAAGLTGGVDAESPEAVRGRLLDRLRQPPHGGNAADYVRWAREVPGVTRAWVYPLMNGLGTVGVTFVMDGREDLIPEVGDVADVAAWIADRRPVTAEVEVFAPDPVPLDLTIDLTPDTPEGRLAVEAELRDLLARDAEPAGTILISRIREAVSIAAGESDNVVTSPTANVTHAAGELAVLGTITWS</sequence>
<dbReference type="InterPro" id="IPR058531">
    <property type="entry name" value="Baseplate_J_M"/>
</dbReference>
<gene>
    <name evidence="5" type="ORF">JIP62_06140</name>
</gene>
<evidence type="ECO:0000259" key="2">
    <source>
        <dbReference type="Pfam" id="PF04865"/>
    </source>
</evidence>
<dbReference type="InterPro" id="IPR058530">
    <property type="entry name" value="Baseplate_J-like_C"/>
</dbReference>
<evidence type="ECO:0000313" key="6">
    <source>
        <dbReference type="Proteomes" id="UP000595448"/>
    </source>
</evidence>
<feature type="domain" description="Baseplate J-like central" evidence="3">
    <location>
        <begin position="193"/>
        <end position="266"/>
    </location>
</feature>
<proteinExistence type="inferred from homology"/>
<keyword evidence="6" id="KW-1185">Reference proteome</keyword>
<organism evidence="5 6">
    <name type="scientific">Brevundimonas vitisensis</name>
    <dbReference type="NCBI Taxonomy" id="2800818"/>
    <lineage>
        <taxon>Bacteria</taxon>
        <taxon>Pseudomonadati</taxon>
        <taxon>Pseudomonadota</taxon>
        <taxon>Alphaproteobacteria</taxon>
        <taxon>Caulobacterales</taxon>
        <taxon>Caulobacteraceae</taxon>
        <taxon>Brevundimonas</taxon>
    </lineage>
</organism>
<feature type="domain" description="Baseplate J-like C-terminal" evidence="4">
    <location>
        <begin position="273"/>
        <end position="350"/>
    </location>
</feature>
<dbReference type="InterPro" id="IPR006949">
    <property type="entry name" value="Barrel_Baseplate_J-like"/>
</dbReference>
<evidence type="ECO:0000259" key="4">
    <source>
        <dbReference type="Pfam" id="PF26079"/>
    </source>
</evidence>
<name>A0ABX7BSE7_9CAUL</name>
<protein>
    <submittedName>
        <fullName evidence="5">Baseplate J/gp47 family protein</fullName>
    </submittedName>
</protein>
<dbReference type="PANTHER" id="PTHR37829:SF3">
    <property type="entry name" value="PROTEIN JAYE-RELATED"/>
    <property type="match status" value="1"/>
</dbReference>
<comment type="similarity">
    <text evidence="1">Belongs to the Mu gp47/PBSX XkdT family.</text>
</comment>